<sequence length="57" mass="6783">MSKEVMNIEEAAQYLSISERTLYKMVKENRIPARKVGRQWRFHKDALDSWLKGEEKG</sequence>
<keyword evidence="3" id="KW-1185">Reference proteome</keyword>
<dbReference type="SUPFAM" id="SSF46955">
    <property type="entry name" value="Putative DNA-binding domain"/>
    <property type="match status" value="1"/>
</dbReference>
<accession>A0A2T6AVJ4</accession>
<organism evidence="2 3">
    <name type="scientific">Melghirimyces profundicolus</name>
    <dbReference type="NCBI Taxonomy" id="1242148"/>
    <lineage>
        <taxon>Bacteria</taxon>
        <taxon>Bacillati</taxon>
        <taxon>Bacillota</taxon>
        <taxon>Bacilli</taxon>
        <taxon>Bacillales</taxon>
        <taxon>Thermoactinomycetaceae</taxon>
        <taxon>Melghirimyces</taxon>
    </lineage>
</organism>
<proteinExistence type="predicted"/>
<dbReference type="InterPro" id="IPR009061">
    <property type="entry name" value="DNA-bd_dom_put_sf"/>
</dbReference>
<dbReference type="Proteomes" id="UP000244240">
    <property type="component" value="Unassembled WGS sequence"/>
</dbReference>
<name>A0A2T6AVJ4_9BACL</name>
<feature type="domain" description="Helix-turn-helix" evidence="1">
    <location>
        <begin position="6"/>
        <end position="53"/>
    </location>
</feature>
<dbReference type="InterPro" id="IPR041657">
    <property type="entry name" value="HTH_17"/>
</dbReference>
<comment type="caution">
    <text evidence="2">The sequence shown here is derived from an EMBL/GenBank/DDBJ whole genome shotgun (WGS) entry which is preliminary data.</text>
</comment>
<reference evidence="2 3" key="1">
    <citation type="submission" date="2018-04" db="EMBL/GenBank/DDBJ databases">
        <title>Genomic Encyclopedia of Archaeal and Bacterial Type Strains, Phase II (KMG-II): from individual species to whole genera.</title>
        <authorList>
            <person name="Goeker M."/>
        </authorList>
    </citation>
    <scope>NUCLEOTIDE SEQUENCE [LARGE SCALE GENOMIC DNA]</scope>
    <source>
        <strain evidence="2 3">DSM 45787</strain>
    </source>
</reference>
<dbReference type="InterPro" id="IPR038148">
    <property type="entry name" value="Tn1545/Tn916_Xis"/>
</dbReference>
<evidence type="ECO:0000313" key="2">
    <source>
        <dbReference type="EMBL" id="PTX47839.1"/>
    </source>
</evidence>
<gene>
    <name evidence="2" type="ORF">C8P63_1494</name>
</gene>
<dbReference type="RefSeq" id="WP_245921035.1">
    <property type="nucleotide sequence ID" value="NZ_QBKR01000049.1"/>
</dbReference>
<dbReference type="AlphaFoldDB" id="A0A2T6AVJ4"/>
<dbReference type="Pfam" id="PF12728">
    <property type="entry name" value="HTH_17"/>
    <property type="match status" value="1"/>
</dbReference>
<dbReference type="Gene3D" id="3.90.105.50">
    <property type="match status" value="1"/>
</dbReference>
<protein>
    <submittedName>
        <fullName evidence="2">Excisionase family DNA binding protein</fullName>
    </submittedName>
</protein>
<dbReference type="InterPro" id="IPR010093">
    <property type="entry name" value="SinI_DNA-bd"/>
</dbReference>
<dbReference type="NCBIfam" id="TIGR01764">
    <property type="entry name" value="excise"/>
    <property type="match status" value="1"/>
</dbReference>
<dbReference type="GO" id="GO:0003677">
    <property type="term" value="F:DNA binding"/>
    <property type="evidence" value="ECO:0007669"/>
    <property type="project" value="InterPro"/>
</dbReference>
<evidence type="ECO:0000259" key="1">
    <source>
        <dbReference type="Pfam" id="PF12728"/>
    </source>
</evidence>
<dbReference type="EMBL" id="QBKR01000049">
    <property type="protein sequence ID" value="PTX47839.1"/>
    <property type="molecule type" value="Genomic_DNA"/>
</dbReference>
<evidence type="ECO:0000313" key="3">
    <source>
        <dbReference type="Proteomes" id="UP000244240"/>
    </source>
</evidence>